<dbReference type="AlphaFoldDB" id="A0A1H9GPD0"/>
<evidence type="ECO:0000259" key="2">
    <source>
        <dbReference type="PROSITE" id="PS50943"/>
    </source>
</evidence>
<dbReference type="STRING" id="403935.SAMN05216481_109132"/>
<evidence type="ECO:0000313" key="3">
    <source>
        <dbReference type="EMBL" id="SEQ51931.1"/>
    </source>
</evidence>
<proteinExistence type="predicted"/>
<evidence type="ECO:0000313" key="4">
    <source>
        <dbReference type="Proteomes" id="UP000199055"/>
    </source>
</evidence>
<dbReference type="GO" id="GO:0003677">
    <property type="term" value="F:DNA binding"/>
    <property type="evidence" value="ECO:0007669"/>
    <property type="project" value="InterPro"/>
</dbReference>
<dbReference type="CDD" id="cd00093">
    <property type="entry name" value="HTH_XRE"/>
    <property type="match status" value="1"/>
</dbReference>
<dbReference type="RefSeq" id="WP_093660733.1">
    <property type="nucleotide sequence ID" value="NZ_FOET01000009.1"/>
</dbReference>
<sequence>MAVDNEGAARGSHTTGGADGTPWEPDWDDEYAPVVKAAGRQIKLWRESAGLTQQELGDAIGYSLGMVSAVERARRLPHPEFLGKADEVVGAGGKLAAMKKDVEEARYPKKVRDLARLEAEVVEMGGYNNHNIHGLLQTEEYARALFNMRRPAHSEDDLERYVAARMARQEIFKRRPTPTLTFVQEEATLRRPLGGRMVLRQQLEHLLEIGRLRHVEIQVMPLDREEHAGMGGQLQVLKLRDGTAVGYCESQLNTRVVSDPKEVQVLELRYGIIRAQALSPRESLAFIEKLLGEIT</sequence>
<dbReference type="PROSITE" id="PS50943">
    <property type="entry name" value="HTH_CROC1"/>
    <property type="match status" value="1"/>
</dbReference>
<dbReference type="Pfam" id="PF13560">
    <property type="entry name" value="HTH_31"/>
    <property type="match status" value="1"/>
</dbReference>
<dbReference type="EMBL" id="FOET01000009">
    <property type="protein sequence ID" value="SEQ51931.1"/>
    <property type="molecule type" value="Genomic_DNA"/>
</dbReference>
<dbReference type="InterPro" id="IPR010982">
    <property type="entry name" value="Lambda_DNA-bd_dom_sf"/>
</dbReference>
<gene>
    <name evidence="3" type="ORF">SAMN05216481_109132</name>
</gene>
<protein>
    <submittedName>
        <fullName evidence="3">Helix-turn-helix domain-containing protein</fullName>
    </submittedName>
</protein>
<dbReference type="Proteomes" id="UP000199055">
    <property type="component" value="Unassembled WGS sequence"/>
</dbReference>
<dbReference type="InterPro" id="IPR043917">
    <property type="entry name" value="DUF5753"/>
</dbReference>
<keyword evidence="4" id="KW-1185">Reference proteome</keyword>
<dbReference type="Pfam" id="PF19054">
    <property type="entry name" value="DUF5753"/>
    <property type="match status" value="1"/>
</dbReference>
<evidence type="ECO:0000256" key="1">
    <source>
        <dbReference type="SAM" id="MobiDB-lite"/>
    </source>
</evidence>
<accession>A0A1H9GPD0</accession>
<dbReference type="SUPFAM" id="SSF47413">
    <property type="entry name" value="lambda repressor-like DNA-binding domains"/>
    <property type="match status" value="1"/>
</dbReference>
<organism evidence="3 4">
    <name type="scientific">Streptomyces radiopugnans</name>
    <dbReference type="NCBI Taxonomy" id="403935"/>
    <lineage>
        <taxon>Bacteria</taxon>
        <taxon>Bacillati</taxon>
        <taxon>Actinomycetota</taxon>
        <taxon>Actinomycetes</taxon>
        <taxon>Kitasatosporales</taxon>
        <taxon>Streptomycetaceae</taxon>
        <taxon>Streptomyces</taxon>
    </lineage>
</organism>
<feature type="region of interest" description="Disordered" evidence="1">
    <location>
        <begin position="1"/>
        <end position="28"/>
    </location>
</feature>
<dbReference type="Gene3D" id="1.10.260.40">
    <property type="entry name" value="lambda repressor-like DNA-binding domains"/>
    <property type="match status" value="1"/>
</dbReference>
<name>A0A1H9GPD0_9ACTN</name>
<dbReference type="SMART" id="SM00530">
    <property type="entry name" value="HTH_XRE"/>
    <property type="match status" value="1"/>
</dbReference>
<dbReference type="InterPro" id="IPR001387">
    <property type="entry name" value="Cro/C1-type_HTH"/>
</dbReference>
<feature type="domain" description="HTH cro/C1-type" evidence="2">
    <location>
        <begin position="42"/>
        <end position="84"/>
    </location>
</feature>
<reference evidence="3 4" key="1">
    <citation type="submission" date="2016-10" db="EMBL/GenBank/DDBJ databases">
        <authorList>
            <person name="de Groot N.N."/>
        </authorList>
    </citation>
    <scope>NUCLEOTIDE SEQUENCE [LARGE SCALE GENOMIC DNA]</scope>
    <source>
        <strain evidence="3 4">CGMCC 4.3519</strain>
    </source>
</reference>